<proteinExistence type="predicted"/>
<dbReference type="GO" id="GO:0030971">
    <property type="term" value="F:receptor tyrosine kinase binding"/>
    <property type="evidence" value="ECO:0007669"/>
    <property type="project" value="TreeGrafter"/>
</dbReference>
<evidence type="ECO:0000256" key="2">
    <source>
        <dbReference type="PROSITE-ProRule" id="PRU00191"/>
    </source>
</evidence>
<dbReference type="SUPFAM" id="SSF55550">
    <property type="entry name" value="SH2 domain"/>
    <property type="match status" value="2"/>
</dbReference>
<dbReference type="GO" id="GO:0005737">
    <property type="term" value="C:cytoplasm"/>
    <property type="evidence" value="ECO:0007669"/>
    <property type="project" value="TreeGrafter"/>
</dbReference>
<dbReference type="SMART" id="SM00252">
    <property type="entry name" value="SH2"/>
    <property type="match status" value="2"/>
</dbReference>
<dbReference type="GO" id="GO:0007167">
    <property type="term" value="P:enzyme-linked receptor protein signaling pathway"/>
    <property type="evidence" value="ECO:0007669"/>
    <property type="project" value="TreeGrafter"/>
</dbReference>
<protein>
    <recommendedName>
        <fullName evidence="4">SH2 domain-containing protein</fullName>
    </recommendedName>
</protein>
<feature type="compositionally biased region" description="Polar residues" evidence="3">
    <location>
        <begin position="63"/>
        <end position="82"/>
    </location>
</feature>
<accession>A0A7M5XGD9</accession>
<dbReference type="CDD" id="cd00173">
    <property type="entry name" value="SH2"/>
    <property type="match status" value="2"/>
</dbReference>
<dbReference type="GO" id="GO:0035591">
    <property type="term" value="F:signaling adaptor activity"/>
    <property type="evidence" value="ECO:0007669"/>
    <property type="project" value="TreeGrafter"/>
</dbReference>
<evidence type="ECO:0000313" key="5">
    <source>
        <dbReference type="EnsemblMetazoa" id="CLYHEMP023087.1"/>
    </source>
</evidence>
<keyword evidence="6" id="KW-1185">Reference proteome</keyword>
<dbReference type="Pfam" id="PF00017">
    <property type="entry name" value="SH2"/>
    <property type="match status" value="2"/>
</dbReference>
<organism evidence="5 6">
    <name type="scientific">Clytia hemisphaerica</name>
    <dbReference type="NCBI Taxonomy" id="252671"/>
    <lineage>
        <taxon>Eukaryota</taxon>
        <taxon>Metazoa</taxon>
        <taxon>Cnidaria</taxon>
        <taxon>Hydrozoa</taxon>
        <taxon>Hydroidolina</taxon>
        <taxon>Leptothecata</taxon>
        <taxon>Obeliida</taxon>
        <taxon>Clytiidae</taxon>
        <taxon>Clytia</taxon>
    </lineage>
</organism>
<dbReference type="EnsemblMetazoa" id="CLYHEMT023087.1">
    <property type="protein sequence ID" value="CLYHEMP023087.1"/>
    <property type="gene ID" value="CLYHEMG023087"/>
</dbReference>
<dbReference type="PROSITE" id="PS50001">
    <property type="entry name" value="SH2"/>
    <property type="match status" value="2"/>
</dbReference>
<dbReference type="GO" id="GO:0016477">
    <property type="term" value="P:cell migration"/>
    <property type="evidence" value="ECO:0007669"/>
    <property type="project" value="TreeGrafter"/>
</dbReference>
<sequence>KVNTAKSTHSYTNPDLVLLDKATELDENYLYPSCPDDVFLDEVKNGNRKSFTYAAAAAAAAKNSDNQDQQTFHGESKNQAVPSSPLKIPTEVILPHDIYQRTDKEMRDELKKSSVNIYIEPIRKLSRKDAEATLNEAKEGSYVVRQSVSMPGDLTLSIKRQEHVGHIWIGKAEGKFIYNTPRRFENIEQLIESHQKKNLMTKGGKTVRLSVKDGDMASEEVKREYDSFKKKSYYAGKLSRQDSVKRLIKSESGTFLIREDDEENKWVLSVKYLSSVEHFLIHFNDVFETHKFTLERYTSCITIEEVIEKILNITTRGFGLFRHSNKKR</sequence>
<dbReference type="PANTHER" id="PTHR19969:SF5">
    <property type="entry name" value="CRK-LIKE PROTEIN"/>
    <property type="match status" value="1"/>
</dbReference>
<dbReference type="PANTHER" id="PTHR19969">
    <property type="entry name" value="SH2-SH3 ADAPTOR PROTEIN-RELATED"/>
    <property type="match status" value="1"/>
</dbReference>
<dbReference type="Proteomes" id="UP000594262">
    <property type="component" value="Unplaced"/>
</dbReference>
<reference evidence="5" key="1">
    <citation type="submission" date="2021-01" db="UniProtKB">
        <authorList>
            <consortium name="EnsemblMetazoa"/>
        </authorList>
    </citation>
    <scope>IDENTIFICATION</scope>
</reference>
<evidence type="ECO:0000256" key="1">
    <source>
        <dbReference type="ARBA" id="ARBA00022999"/>
    </source>
</evidence>
<evidence type="ECO:0000259" key="4">
    <source>
        <dbReference type="PROSITE" id="PS50001"/>
    </source>
</evidence>
<evidence type="ECO:0000313" key="6">
    <source>
        <dbReference type="Proteomes" id="UP000594262"/>
    </source>
</evidence>
<dbReference type="InterPro" id="IPR036860">
    <property type="entry name" value="SH2_dom_sf"/>
</dbReference>
<dbReference type="OrthoDB" id="8815311at2759"/>
<dbReference type="AlphaFoldDB" id="A0A7M5XGD9"/>
<feature type="region of interest" description="Disordered" evidence="3">
    <location>
        <begin position="62"/>
        <end position="83"/>
    </location>
</feature>
<dbReference type="InterPro" id="IPR051184">
    <property type="entry name" value="Tyrosine-phos_adapter"/>
</dbReference>
<dbReference type="Gene3D" id="3.30.505.10">
    <property type="entry name" value="SH2 domain"/>
    <property type="match status" value="2"/>
</dbReference>
<dbReference type="InterPro" id="IPR000980">
    <property type="entry name" value="SH2"/>
</dbReference>
<evidence type="ECO:0000256" key="3">
    <source>
        <dbReference type="SAM" id="MobiDB-lite"/>
    </source>
</evidence>
<keyword evidence="1 2" id="KW-0727">SH2 domain</keyword>
<name>A0A7M5XGD9_9CNID</name>
<feature type="domain" description="SH2" evidence="4">
    <location>
        <begin position="233"/>
        <end position="308"/>
    </location>
</feature>
<feature type="domain" description="SH2" evidence="4">
    <location>
        <begin position="117"/>
        <end position="211"/>
    </location>
</feature>